<accession>A0ABV7WJ07</accession>
<reference evidence="2" key="1">
    <citation type="journal article" date="2019" name="Int. J. Syst. Evol. Microbiol.">
        <title>The Global Catalogue of Microorganisms (GCM) 10K type strain sequencing project: providing services to taxonomists for standard genome sequencing and annotation.</title>
        <authorList>
            <consortium name="The Broad Institute Genomics Platform"/>
            <consortium name="The Broad Institute Genome Sequencing Center for Infectious Disease"/>
            <person name="Wu L."/>
            <person name="Ma J."/>
        </authorList>
    </citation>
    <scope>NUCLEOTIDE SEQUENCE [LARGE SCALE GENOMIC DNA]</scope>
    <source>
        <strain evidence="2">NCAIM B.02333</strain>
    </source>
</reference>
<dbReference type="Proteomes" id="UP001595685">
    <property type="component" value="Unassembled WGS sequence"/>
</dbReference>
<gene>
    <name evidence="1" type="ORF">ACFOLH_09290</name>
</gene>
<proteinExistence type="predicted"/>
<sequence>MAAGRGARGTYVRVGHDHYGAGMHRVLGSMPSVLALVVRAPFTPELHLPGRSTPRLQRLEHLARLLEEGAVRPVVDRTFPLHDAAGAMAYLASGRAAGRVVLTVPSTGSRDHPSPGAGRG</sequence>
<dbReference type="Gene3D" id="3.90.180.10">
    <property type="entry name" value="Medium-chain alcohol dehydrogenases, catalytic domain"/>
    <property type="match status" value="1"/>
</dbReference>
<dbReference type="Gene3D" id="3.40.50.720">
    <property type="entry name" value="NAD(P)-binding Rossmann-like Domain"/>
    <property type="match status" value="1"/>
</dbReference>
<dbReference type="RefSeq" id="WP_340290317.1">
    <property type="nucleotide sequence ID" value="NZ_JBBEOI010000017.1"/>
</dbReference>
<dbReference type="Pfam" id="PF13602">
    <property type="entry name" value="ADH_zinc_N_2"/>
    <property type="match status" value="1"/>
</dbReference>
<comment type="caution">
    <text evidence="1">The sequence shown here is derived from an EMBL/GenBank/DDBJ whole genome shotgun (WGS) entry which is preliminary data.</text>
</comment>
<organism evidence="1 2">
    <name type="scientific">Aquipuribacter hungaricus</name>
    <dbReference type="NCBI Taxonomy" id="545624"/>
    <lineage>
        <taxon>Bacteria</taxon>
        <taxon>Bacillati</taxon>
        <taxon>Actinomycetota</taxon>
        <taxon>Actinomycetes</taxon>
        <taxon>Micrococcales</taxon>
        <taxon>Intrasporangiaceae</taxon>
        <taxon>Aquipuribacter</taxon>
    </lineage>
</organism>
<evidence type="ECO:0000313" key="1">
    <source>
        <dbReference type="EMBL" id="MFC3688531.1"/>
    </source>
</evidence>
<dbReference type="EMBL" id="JBHRWW010000005">
    <property type="protein sequence ID" value="MFC3688531.1"/>
    <property type="molecule type" value="Genomic_DNA"/>
</dbReference>
<name>A0ABV7WJ07_9MICO</name>
<evidence type="ECO:0000313" key="2">
    <source>
        <dbReference type="Proteomes" id="UP001595685"/>
    </source>
</evidence>
<keyword evidence="2" id="KW-1185">Reference proteome</keyword>
<protein>
    <submittedName>
        <fullName evidence="1">Zinc-binding dehydrogenase</fullName>
    </submittedName>
</protein>